<dbReference type="SUPFAM" id="SSF52058">
    <property type="entry name" value="L domain-like"/>
    <property type="match status" value="1"/>
</dbReference>
<proteinExistence type="predicted"/>
<accession>A0A765X6W1</accession>
<reference evidence="1" key="1">
    <citation type="journal article" date="2018" name="Genome Biol.">
        <title>SKESA: strategic k-mer extension for scrupulous assemblies.</title>
        <authorList>
            <person name="Souvorov A."/>
            <person name="Agarwala R."/>
            <person name="Lipman D.J."/>
        </authorList>
    </citation>
    <scope>NUCLEOTIDE SEQUENCE [LARGE SCALE GENOMIC DNA]</scope>
    <source>
        <strain evidence="1">1839</strain>
    </source>
</reference>
<dbReference type="InterPro" id="IPR032675">
    <property type="entry name" value="LRR_dom_sf"/>
</dbReference>
<dbReference type="EMBL" id="DAAYTU010000010">
    <property type="protein sequence ID" value="HAG5770342.1"/>
    <property type="molecule type" value="Genomic_DNA"/>
</dbReference>
<protein>
    <submittedName>
        <fullName evidence="1">EspK/GogB family type III secretion system effector</fullName>
    </submittedName>
</protein>
<name>A0A765X6W1_ECOLX</name>
<sequence length="454" mass="50948">MLSTSQLKLSGTACHHITETPASFKSEITSRQLEDARESGCLHIKNCDMEFLPHLPEEITAITIENCNKLTGLTGLPVNIKSLSVINCENLKVSELPPTIRELHIELNNSSFVHTVPEGVEHLKLGHCQVSGVPDSVRSLELTGRAAETLTGVPSGLCSLSIRDYNPEYQVRIDNFISPSLQMLSLTGCSNIVLPEKLPKGMVSATIYTEQKTTWNIVAEGFPEGMDLDLQNVQLSPDVIKEKNITFQGYAMEAALHFRPGDIVYGLSEPRGKVVNTIKLVNDFSKKDILIQNTLTSAVWDYKSPRKYKKDALIKRALSESDRGINFKQYLKNHSKYNVTMADLSVCNRDKLWAKTSKAGLEFQLLVRDKMVHFCADGLVDTLKNIANKGNAYGQSITASELRWIYRNQDNEQIMKNIKFYLRGKEVPAEKILGMPEWKDYHPKRSGLISEYSK</sequence>
<dbReference type="Gene3D" id="3.80.10.10">
    <property type="entry name" value="Ribonuclease Inhibitor"/>
    <property type="match status" value="1"/>
</dbReference>
<comment type="caution">
    <text evidence="1">The sequence shown here is derived from an EMBL/GenBank/DDBJ whole genome shotgun (WGS) entry which is preliminary data.</text>
</comment>
<dbReference type="NCBIfam" id="NF011916">
    <property type="entry name" value="PRK15386.1-5"/>
    <property type="match status" value="1"/>
</dbReference>
<evidence type="ECO:0000313" key="1">
    <source>
        <dbReference type="EMBL" id="HAG5770342.1"/>
    </source>
</evidence>
<organism evidence="1">
    <name type="scientific">Escherichia coli</name>
    <dbReference type="NCBI Taxonomy" id="562"/>
    <lineage>
        <taxon>Bacteria</taxon>
        <taxon>Pseudomonadati</taxon>
        <taxon>Pseudomonadota</taxon>
        <taxon>Gammaproteobacteria</taxon>
        <taxon>Enterobacterales</taxon>
        <taxon>Enterobacteriaceae</taxon>
        <taxon>Escherichia</taxon>
    </lineage>
</organism>
<reference evidence="1" key="2">
    <citation type="submission" date="2020-02" db="EMBL/GenBank/DDBJ databases">
        <authorList>
            <consortium name="NCBI Pathogen Detection Project"/>
        </authorList>
    </citation>
    <scope>NUCLEOTIDE SEQUENCE</scope>
    <source>
        <strain evidence="1">1839</strain>
    </source>
</reference>
<gene>
    <name evidence="1" type="ORF">GGB84_001990</name>
</gene>
<dbReference type="AlphaFoldDB" id="A0A765X6W1"/>